<feature type="transmembrane region" description="Helical" evidence="10">
    <location>
        <begin position="163"/>
        <end position="182"/>
    </location>
</feature>
<dbReference type="Pfam" id="PF00361">
    <property type="entry name" value="Proton_antipo_M"/>
    <property type="match status" value="1"/>
</dbReference>
<dbReference type="RefSeq" id="WP_103918614.1">
    <property type="nucleotide sequence ID" value="NZ_FMSV02000059.1"/>
</dbReference>
<dbReference type="NCBIfam" id="TIGR01972">
    <property type="entry name" value="NDH_I_M"/>
    <property type="match status" value="1"/>
</dbReference>
<feature type="transmembrane region" description="Helical" evidence="10">
    <location>
        <begin position="268"/>
        <end position="289"/>
    </location>
</feature>
<sequence length="484" mass="52379">MGLLTILLLIPILGAILILALPASRDTLARPVAIIASSLTLMFSWFLLTRFDTTQAGLQFLERYVWNSRLGTSYALGVDGFSFPMLLLATLLCLVAILASANIRQRPKGYYFSMLLLEAAMLGVFMAQDWALFYVFWEFTLIPLFFLIDRWGGVRRSMASLNFVLYTMGGSVFMLISLLTVFDAVGMHSFDMQTIQEGAQGLPQATQVLIFLGLLIGFGVKMPIFPLHGWLPLAHVEAPSPVSILLSGILLKMGSYGLLRAAGMLPQAVLSLQSLLAGLALFSLIYGGLLAWRQSDLKRMIAYSSISHMGVVLLGIAALNVAGLTGAVMQMVAHGLVAGALFLLIGLLYERTKTRDIHDYASLISVTPRFAFFIIIAFVGAVGLPGTAGFVAELHAIIGGFARWGWVIILISLGVLISAAYAVRTISLLFTGPSNDKMQQIKDLQKHELPAAAVLCFAIIALGLYPEPLLKLSAASVSALSQLF</sequence>
<feature type="transmembrane region" description="Helical" evidence="10">
    <location>
        <begin position="110"/>
        <end position="127"/>
    </location>
</feature>
<evidence type="ECO:0000259" key="11">
    <source>
        <dbReference type="Pfam" id="PF00361"/>
    </source>
</evidence>
<feature type="transmembrane region" description="Helical" evidence="10">
    <location>
        <begin position="449"/>
        <end position="466"/>
    </location>
</feature>
<keyword evidence="13" id="KW-1185">Reference proteome</keyword>
<dbReference type="GO" id="GO:0042773">
    <property type="term" value="P:ATP synthesis coupled electron transport"/>
    <property type="evidence" value="ECO:0007669"/>
    <property type="project" value="InterPro"/>
</dbReference>
<keyword evidence="5 10" id="KW-1133">Transmembrane helix</keyword>
<feature type="transmembrane region" description="Helical" evidence="10">
    <location>
        <begin position="31"/>
        <end position="48"/>
    </location>
</feature>
<dbReference type="GO" id="GO:0015990">
    <property type="term" value="P:electron transport coupled proton transport"/>
    <property type="evidence" value="ECO:0007669"/>
    <property type="project" value="TreeGrafter"/>
</dbReference>
<evidence type="ECO:0000256" key="3">
    <source>
        <dbReference type="ARBA" id="ARBA00019906"/>
    </source>
</evidence>
<evidence type="ECO:0000313" key="12">
    <source>
        <dbReference type="EMBL" id="SEH04561.1"/>
    </source>
</evidence>
<feature type="transmembrane region" description="Helical" evidence="10">
    <location>
        <begin position="133"/>
        <end position="151"/>
    </location>
</feature>
<dbReference type="GO" id="GO:0003954">
    <property type="term" value="F:NADH dehydrogenase activity"/>
    <property type="evidence" value="ECO:0007669"/>
    <property type="project" value="TreeGrafter"/>
</dbReference>
<feature type="transmembrane region" description="Helical" evidence="10">
    <location>
        <begin position="241"/>
        <end position="262"/>
    </location>
</feature>
<feature type="transmembrane region" description="Helical" evidence="10">
    <location>
        <begin position="370"/>
        <end position="392"/>
    </location>
</feature>
<feature type="transmembrane region" description="Helical" evidence="10">
    <location>
        <begin position="81"/>
        <end position="103"/>
    </location>
</feature>
<keyword evidence="6 10" id="KW-0472">Membrane</keyword>
<feature type="domain" description="NADH:quinone oxidoreductase/Mrp antiporter transmembrane" evidence="11">
    <location>
        <begin position="127"/>
        <end position="417"/>
    </location>
</feature>
<evidence type="ECO:0000256" key="4">
    <source>
        <dbReference type="ARBA" id="ARBA00022692"/>
    </source>
</evidence>
<proteinExistence type="inferred from homology"/>
<feature type="transmembrane region" description="Helical" evidence="10">
    <location>
        <begin position="328"/>
        <end position="349"/>
    </location>
</feature>
<evidence type="ECO:0000256" key="5">
    <source>
        <dbReference type="ARBA" id="ARBA00022989"/>
    </source>
</evidence>
<accession>A0A1H6F597</accession>
<keyword evidence="12" id="KW-0560">Oxidoreductase</keyword>
<comment type="subcellular location">
    <subcellularLocation>
        <location evidence="1">Endomembrane system</location>
        <topology evidence="1">Multi-pass membrane protein</topology>
    </subcellularLocation>
    <subcellularLocation>
        <location evidence="9">Membrane</location>
        <topology evidence="9">Multi-pass membrane protein</topology>
    </subcellularLocation>
</comment>
<dbReference type="PRINTS" id="PR01437">
    <property type="entry name" value="NUOXDRDTASE4"/>
</dbReference>
<protein>
    <recommendedName>
        <fullName evidence="3">NADH-quinone oxidoreductase subunit M</fullName>
    </recommendedName>
    <alternativeName>
        <fullName evidence="7">NADH dehydrogenase I subunit M</fullName>
    </alternativeName>
    <alternativeName>
        <fullName evidence="8">NDH-1 subunit M</fullName>
    </alternativeName>
</protein>
<dbReference type="GO" id="GO:0016020">
    <property type="term" value="C:membrane"/>
    <property type="evidence" value="ECO:0007669"/>
    <property type="project" value="UniProtKB-SubCell"/>
</dbReference>
<evidence type="ECO:0000256" key="1">
    <source>
        <dbReference type="ARBA" id="ARBA00004127"/>
    </source>
</evidence>
<comment type="similarity">
    <text evidence="2">Belongs to the complex I subunit 4 family.</text>
</comment>
<dbReference type="GO" id="GO:0048039">
    <property type="term" value="F:ubiquinone binding"/>
    <property type="evidence" value="ECO:0007669"/>
    <property type="project" value="TreeGrafter"/>
</dbReference>
<evidence type="ECO:0000256" key="7">
    <source>
        <dbReference type="ARBA" id="ARBA00031584"/>
    </source>
</evidence>
<dbReference type="InterPro" id="IPR010227">
    <property type="entry name" value="NADH_Q_OxRdtase_chainM/4"/>
</dbReference>
<dbReference type="OrthoDB" id="9768329at2"/>
<feature type="transmembrane region" description="Helical" evidence="10">
    <location>
        <begin position="202"/>
        <end position="220"/>
    </location>
</feature>
<evidence type="ECO:0000256" key="2">
    <source>
        <dbReference type="ARBA" id="ARBA00009025"/>
    </source>
</evidence>
<dbReference type="GO" id="GO:0012505">
    <property type="term" value="C:endomembrane system"/>
    <property type="evidence" value="ECO:0007669"/>
    <property type="project" value="UniProtKB-SubCell"/>
</dbReference>
<dbReference type="PANTHER" id="PTHR43507:SF1">
    <property type="entry name" value="NADH-UBIQUINONE OXIDOREDUCTASE CHAIN 4"/>
    <property type="match status" value="1"/>
</dbReference>
<dbReference type="InterPro" id="IPR003918">
    <property type="entry name" value="NADH_UbQ_OxRdtase"/>
</dbReference>
<feature type="transmembrane region" description="Helical" evidence="10">
    <location>
        <begin position="6"/>
        <end position="24"/>
    </location>
</feature>
<evidence type="ECO:0000256" key="8">
    <source>
        <dbReference type="ARBA" id="ARBA00032798"/>
    </source>
</evidence>
<name>A0A1H6F597_9GAMM</name>
<dbReference type="EMBL" id="FMSV02000059">
    <property type="protein sequence ID" value="SEH04561.1"/>
    <property type="molecule type" value="Genomic_DNA"/>
</dbReference>
<feature type="transmembrane region" description="Helical" evidence="10">
    <location>
        <begin position="301"/>
        <end position="322"/>
    </location>
</feature>
<dbReference type="AlphaFoldDB" id="A0A1H6F597"/>
<dbReference type="PANTHER" id="PTHR43507">
    <property type="entry name" value="NADH-UBIQUINONE OXIDOREDUCTASE CHAIN 4"/>
    <property type="match status" value="1"/>
</dbReference>
<evidence type="ECO:0000256" key="6">
    <source>
        <dbReference type="ARBA" id="ARBA00023136"/>
    </source>
</evidence>
<dbReference type="Proteomes" id="UP000236724">
    <property type="component" value="Unassembled WGS sequence"/>
</dbReference>
<feature type="transmembrane region" description="Helical" evidence="10">
    <location>
        <begin position="404"/>
        <end position="429"/>
    </location>
</feature>
<dbReference type="InterPro" id="IPR001750">
    <property type="entry name" value="ND/Mrp_TM"/>
</dbReference>
<dbReference type="GO" id="GO:0008137">
    <property type="term" value="F:NADH dehydrogenase (ubiquinone) activity"/>
    <property type="evidence" value="ECO:0007669"/>
    <property type="project" value="InterPro"/>
</dbReference>
<keyword evidence="4 9" id="KW-0812">Transmembrane</keyword>
<gene>
    <name evidence="12" type="primary">ndhD1_1</name>
    <name evidence="12" type="ORF">MBHS_00409</name>
</gene>
<evidence type="ECO:0000256" key="10">
    <source>
        <dbReference type="SAM" id="Phobius"/>
    </source>
</evidence>
<reference evidence="12 13" key="1">
    <citation type="submission" date="2016-10" db="EMBL/GenBank/DDBJ databases">
        <authorList>
            <person name="de Groot N.N."/>
        </authorList>
    </citation>
    <scope>NUCLEOTIDE SEQUENCE [LARGE SCALE GENOMIC DNA]</scope>
    <source>
        <strain evidence="12">MBHS1</strain>
    </source>
</reference>
<evidence type="ECO:0000256" key="9">
    <source>
        <dbReference type="RuleBase" id="RU000320"/>
    </source>
</evidence>
<evidence type="ECO:0000313" key="13">
    <source>
        <dbReference type="Proteomes" id="UP000236724"/>
    </source>
</evidence>
<organism evidence="12 13">
    <name type="scientific">Candidatus Venteria ishoeyi</name>
    <dbReference type="NCBI Taxonomy" id="1899563"/>
    <lineage>
        <taxon>Bacteria</taxon>
        <taxon>Pseudomonadati</taxon>
        <taxon>Pseudomonadota</taxon>
        <taxon>Gammaproteobacteria</taxon>
        <taxon>Thiotrichales</taxon>
        <taxon>Thiotrichaceae</taxon>
        <taxon>Venteria</taxon>
    </lineage>
</organism>